<evidence type="ECO:0000313" key="4">
    <source>
        <dbReference type="Proteomes" id="UP001642409"/>
    </source>
</evidence>
<keyword evidence="4" id="KW-1185">Reference proteome</keyword>
<dbReference type="EMBL" id="CATOUU010000976">
    <property type="protein sequence ID" value="CAI9964386.1"/>
    <property type="molecule type" value="Genomic_DNA"/>
</dbReference>
<accession>A0AA86R006</accession>
<dbReference type="SUPFAM" id="SSF46934">
    <property type="entry name" value="UBA-like"/>
    <property type="match status" value="2"/>
</dbReference>
<dbReference type="AlphaFoldDB" id="A0AA86R006"/>
<feature type="region of interest" description="Disordered" evidence="1">
    <location>
        <begin position="101"/>
        <end position="137"/>
    </location>
</feature>
<evidence type="ECO:0000313" key="2">
    <source>
        <dbReference type="EMBL" id="CAI9964386.1"/>
    </source>
</evidence>
<evidence type="ECO:0000313" key="3">
    <source>
        <dbReference type="EMBL" id="CAL6069840.1"/>
    </source>
</evidence>
<dbReference type="Pfam" id="PF14555">
    <property type="entry name" value="UBA_4"/>
    <property type="match status" value="2"/>
</dbReference>
<gene>
    <name evidence="2" type="ORF">HINF_LOCUS52031</name>
    <name evidence="3" type="ORF">HINF_LOCUS54170</name>
</gene>
<name>A0AA86R006_9EUKA</name>
<proteinExistence type="predicted"/>
<comment type="caution">
    <text evidence="2">The sequence shown here is derived from an EMBL/GenBank/DDBJ whole genome shotgun (WGS) entry which is preliminary data.</text>
</comment>
<protein>
    <submittedName>
        <fullName evidence="2">UBA-like superfamily</fullName>
    </submittedName>
    <submittedName>
        <fullName evidence="3">UBA-like_superfamily</fullName>
    </submittedName>
</protein>
<reference evidence="3 4" key="2">
    <citation type="submission" date="2024-07" db="EMBL/GenBank/DDBJ databases">
        <authorList>
            <person name="Akdeniz Z."/>
        </authorList>
    </citation>
    <scope>NUCLEOTIDE SEQUENCE [LARGE SCALE GENOMIC DNA]</scope>
</reference>
<feature type="compositionally biased region" description="Polar residues" evidence="1">
    <location>
        <begin position="101"/>
        <end position="113"/>
    </location>
</feature>
<organism evidence="2">
    <name type="scientific">Hexamita inflata</name>
    <dbReference type="NCBI Taxonomy" id="28002"/>
    <lineage>
        <taxon>Eukaryota</taxon>
        <taxon>Metamonada</taxon>
        <taxon>Diplomonadida</taxon>
        <taxon>Hexamitidae</taxon>
        <taxon>Hexamitinae</taxon>
        <taxon>Hexamita</taxon>
    </lineage>
</organism>
<dbReference type="Gene3D" id="1.10.8.10">
    <property type="entry name" value="DNA helicase RuvA subunit, C-terminal domain"/>
    <property type="match status" value="2"/>
</dbReference>
<reference evidence="2" key="1">
    <citation type="submission" date="2023-06" db="EMBL/GenBank/DDBJ databases">
        <authorList>
            <person name="Kurt Z."/>
        </authorList>
    </citation>
    <scope>NUCLEOTIDE SEQUENCE</scope>
</reference>
<dbReference type="InterPro" id="IPR009060">
    <property type="entry name" value="UBA-like_sf"/>
</dbReference>
<dbReference type="EMBL" id="CAXDID020000280">
    <property type="protein sequence ID" value="CAL6069840.1"/>
    <property type="molecule type" value="Genomic_DNA"/>
</dbReference>
<sequence>MTFIPNNTPQQQNIEKFIEVTSSSRAQAENFLNQNNQNVQEAIDAFFESSEYQNENKRQNPLQLLNNHINLMNKFYKEKRYQYQVNQNKIKQLFRVMNQARQQDDQGNITNDQNQREPEEQQIITNPNEIEREVPRPTIFVPSKPLTPENEIFIPQPNQNEPNFNAPNHQFYFPHHPPNVFQNQFASNQFNPLMNNQPQGPNFGAQNQPQFYPNGFNNQFQPQPQLNQNENEKNKQVKSFFTGANKQVKFQETMNVSFDIANKYISAADGDYEKAVQQYQDDQTNMNVQTQLKTYQNIEKFIEVTSSSRAQAENFLNQNNQNVQEAIDAFFEGEPQNEIIIPQPNQNEPNFNAPFAPNHQFYFPHHPPNVFQNQFAQNQFNPLMNNQFGPNFGAQNQPQFYPNGFNNQFQPQPQFQPRLPGIPPMFQPAQFVQPVQFAPGLPFQHANFDAQNQFQLFNEQQPFINQAQHQFVPQPTFQQVIPNQDRQQDDQANITNNQNQEPEVQQIIQVIPKPNEKEKESEPVPRQTTPKKIFVPVKPLTPQNESNEIQFTNKEKQILKFIDTQSVKFQKEMKTDKQTAQKYLEDANYDYSTAVEQFQEDQNQEESNQDYNNEKVFEPIQYVQTNKKKKKSKQKQYQNQNQYQNQQHQSINYQQQQNYGNYQYYTNNTVQQRQQQQYITYHQPYNNQNGNIQFNNYPQKQYAPQQFANQHNFAQNQHSQFAQPSYTPLQYQQ</sequence>
<evidence type="ECO:0000256" key="1">
    <source>
        <dbReference type="SAM" id="MobiDB-lite"/>
    </source>
</evidence>
<dbReference type="Proteomes" id="UP001642409">
    <property type="component" value="Unassembled WGS sequence"/>
</dbReference>